<feature type="transmembrane region" description="Helical" evidence="8">
    <location>
        <begin position="6"/>
        <end position="22"/>
    </location>
</feature>
<reference evidence="10" key="1">
    <citation type="submission" date="2023-07" db="EMBL/GenBank/DDBJ databases">
        <title>Draft genomic sequences of Priestia flexa CCM isolated from the soil of an abandoned mine contaminated by free cyanide in the high Andean zone of Tacna, Peru.</title>
        <authorList>
            <person name="Caceda Quiroz C.J."/>
            <person name="Maraza Chooque G.J."/>
            <person name="Fora Quispe G.L."/>
            <person name="Carpio Mamani M."/>
        </authorList>
    </citation>
    <scope>NUCLEOTIDE SEQUENCE [LARGE SCALE GENOMIC DNA]</scope>
    <source>
        <strain evidence="10">CCM</strain>
    </source>
</reference>
<dbReference type="Pfam" id="PF02652">
    <property type="entry name" value="Lactate_perm"/>
    <property type="match status" value="1"/>
</dbReference>
<organism evidence="9 10">
    <name type="scientific">Priestia flexa</name>
    <dbReference type="NCBI Taxonomy" id="86664"/>
    <lineage>
        <taxon>Bacteria</taxon>
        <taxon>Bacillati</taxon>
        <taxon>Bacillota</taxon>
        <taxon>Bacilli</taxon>
        <taxon>Bacillales</taxon>
        <taxon>Bacillaceae</taxon>
        <taxon>Priestia</taxon>
    </lineage>
</organism>
<evidence type="ECO:0000256" key="6">
    <source>
        <dbReference type="ARBA" id="ARBA00022989"/>
    </source>
</evidence>
<comment type="subcellular location">
    <subcellularLocation>
        <location evidence="1 8">Cell membrane</location>
        <topology evidence="1 8">Multi-pass membrane protein</topology>
    </subcellularLocation>
</comment>
<dbReference type="EMBL" id="JAWUZT010000037">
    <property type="protein sequence ID" value="MDW8517043.1"/>
    <property type="molecule type" value="Genomic_DNA"/>
</dbReference>
<evidence type="ECO:0000313" key="9">
    <source>
        <dbReference type="EMBL" id="MDW8517043.1"/>
    </source>
</evidence>
<comment type="function">
    <text evidence="8">Uptake of L-lactate across the membrane. Can also transport D-lactate and glycolate.</text>
</comment>
<feature type="transmembrane region" description="Helical" evidence="8">
    <location>
        <begin position="29"/>
        <end position="48"/>
    </location>
</feature>
<evidence type="ECO:0000256" key="1">
    <source>
        <dbReference type="ARBA" id="ARBA00004651"/>
    </source>
</evidence>
<dbReference type="PANTHER" id="PTHR30003:SF0">
    <property type="entry name" value="GLYCOLATE PERMEASE GLCA-RELATED"/>
    <property type="match status" value="1"/>
</dbReference>
<gene>
    <name evidence="9" type="ORF">RIB56_12965</name>
</gene>
<evidence type="ECO:0000256" key="4">
    <source>
        <dbReference type="ARBA" id="ARBA00022475"/>
    </source>
</evidence>
<feature type="transmembrane region" description="Helical" evidence="8">
    <location>
        <begin position="484"/>
        <end position="504"/>
    </location>
</feature>
<dbReference type="Proteomes" id="UP001284771">
    <property type="component" value="Unassembled WGS sequence"/>
</dbReference>
<keyword evidence="10" id="KW-1185">Reference proteome</keyword>
<feature type="transmembrane region" description="Helical" evidence="8">
    <location>
        <begin position="321"/>
        <end position="342"/>
    </location>
</feature>
<keyword evidence="5 8" id="KW-0812">Transmembrane</keyword>
<protein>
    <recommendedName>
        <fullName evidence="8">L-lactate permease</fullName>
    </recommendedName>
</protein>
<feature type="transmembrane region" description="Helical" evidence="8">
    <location>
        <begin position="387"/>
        <end position="414"/>
    </location>
</feature>
<comment type="similarity">
    <text evidence="2 8">Belongs to the lactate permease family.</text>
</comment>
<feature type="transmembrane region" description="Helical" evidence="8">
    <location>
        <begin position="121"/>
        <end position="140"/>
    </location>
</feature>
<name>A0ABU4J7Q9_9BACI</name>
<sequence length="507" mass="54725">MNTIIALLPFVCVFVFLFILKQTSLKSGLLSYAATLFIILIYPNYHIAIEGILHASIKGFLISFVAAYVLFFGILFFHLINNIGGIQTIAAFISGATNDQLLQVILLVIGLSPLLESTSGFGIAFMIVAPILIALGFTPIKAASIGLVSLLAVPWGALSTGTVIGAQIGGIPLKEVGTGTAIISVPIFIYFLVIAIYLAGGRKAIRHKWKEILLISIVFSLTMILFNIFVSVELAGVLSSLASSSIGLIIIRIKNSSQLKITHKSIEETSTSKKTDESISIIKVMSPYLFLTISIFATRLIPLFKEFLESNFVINLPTFSFSLALLYSPGFWLFITCLYTIFIFRISKSIVWISIKTTIKQWVPFVISTTAFVAISQLMTASNMTVVIANAAGLMFGTIFIYISPFIGGIGGFLTGSNTGSNAMFTQLQVQTATKTGLPLNLVASIQNASSSHATMACPSRIALGATLCEIESEENSLLKKMSLIVVGAILIIIIMTPILLFFGDYS</sequence>
<feature type="transmembrane region" description="Helical" evidence="8">
    <location>
        <begin position="60"/>
        <end position="80"/>
    </location>
</feature>
<feature type="transmembrane region" description="Helical" evidence="8">
    <location>
        <begin position="181"/>
        <end position="200"/>
    </location>
</feature>
<keyword evidence="6 8" id="KW-1133">Transmembrane helix</keyword>
<evidence type="ECO:0000256" key="2">
    <source>
        <dbReference type="ARBA" id="ARBA00010100"/>
    </source>
</evidence>
<accession>A0ABU4J7Q9</accession>
<comment type="caution">
    <text evidence="9">The sequence shown here is derived from an EMBL/GenBank/DDBJ whole genome shotgun (WGS) entry which is preliminary data.</text>
</comment>
<keyword evidence="7 8" id="KW-0472">Membrane</keyword>
<evidence type="ECO:0000256" key="7">
    <source>
        <dbReference type="ARBA" id="ARBA00023136"/>
    </source>
</evidence>
<dbReference type="RefSeq" id="WP_318757673.1">
    <property type="nucleotide sequence ID" value="NZ_JAWUZT010000037.1"/>
</dbReference>
<evidence type="ECO:0000256" key="5">
    <source>
        <dbReference type="ARBA" id="ARBA00022692"/>
    </source>
</evidence>
<feature type="transmembrane region" description="Helical" evidence="8">
    <location>
        <begin position="281"/>
        <end position="301"/>
    </location>
</feature>
<keyword evidence="4 8" id="KW-1003">Cell membrane</keyword>
<dbReference type="InterPro" id="IPR003804">
    <property type="entry name" value="Lactate_perm"/>
</dbReference>
<evidence type="ECO:0000313" key="10">
    <source>
        <dbReference type="Proteomes" id="UP001284771"/>
    </source>
</evidence>
<evidence type="ECO:0000256" key="3">
    <source>
        <dbReference type="ARBA" id="ARBA00022448"/>
    </source>
</evidence>
<proteinExistence type="inferred from homology"/>
<dbReference type="PANTHER" id="PTHR30003">
    <property type="entry name" value="L-LACTATE PERMEASE"/>
    <property type="match status" value="1"/>
</dbReference>
<evidence type="ECO:0000256" key="8">
    <source>
        <dbReference type="RuleBase" id="RU365092"/>
    </source>
</evidence>
<feature type="transmembrane region" description="Helical" evidence="8">
    <location>
        <begin position="362"/>
        <end position="381"/>
    </location>
</feature>
<feature type="transmembrane region" description="Helical" evidence="8">
    <location>
        <begin position="212"/>
        <end position="230"/>
    </location>
</feature>
<feature type="transmembrane region" description="Helical" evidence="8">
    <location>
        <begin position="236"/>
        <end position="253"/>
    </location>
</feature>
<keyword evidence="3 8" id="KW-0813">Transport</keyword>
<feature type="transmembrane region" description="Helical" evidence="8">
    <location>
        <begin position="147"/>
        <end position="169"/>
    </location>
</feature>
<feature type="transmembrane region" description="Helical" evidence="8">
    <location>
        <begin position="92"/>
        <end position="115"/>
    </location>
</feature>